<evidence type="ECO:0000256" key="5">
    <source>
        <dbReference type="SAM" id="MobiDB-lite"/>
    </source>
</evidence>
<sequence>MAIPTPGLTGDARRSLNTGIVPASLHDRHDRHVTSLPVNHRELSNGARARGTSLERTEKEKRVQDSPKGSYSTNPGDTALAPSPVRRNPAPSEPISNNQPTEGVRAKYRSWRDSRTNMAAEKAWSICEQGDDDGEGGRVEKSITQAMAGVEPNNRSRKASHSLGFFKEGLPEDRSKKREHKRKGRSKEGSSPTKGSGALENGKQRLGHDTHTRDSIQDFHKPDLAADGGTLLPPLLEEEDYSSKPLSKQMRFDSASNQSPGLVADDGSLDRPGNPETAPKEQIRRMPPQLLAGIRKHHNLTPGAAKGTSFSRSLPVTESERPKDDNDDEQEVKPSSSVQNEEEGNDGAELSLVKSTDDEDESGEEQISCALFVPHQTPHDSPEGENSIFESVTSPPLNNQRRLDVPKPQQWLEEHEVPSRDLSKKYLSQEAKPRRTPSPIYPKLPSPRAEKEGFFSEHEDGLTLDQETPDDGGYTTAGEESYDDHDITPTGSVKQGNQIPSGYDRHIHVHQQKQPLEAIELIPYRHQVGGHTTLWRFSKRAVCKQLNNRENEFYEKIERYHPQLLKFLPRYIGVLNVTLEKQVRRKSAKKDGGDAASERQDTAPDGGELRNREMADGVSTTNGNASTESQPEQPRIVSQSMQHSSSIPIPTVTFADNRHIIPKSFLQPHPHLADPQRRTKSDGAATRSAPVGLDQTKPLPVQDGDSAFRPTLSDKHANSWGATMINKKLRNQVFGEAFLQQPIPIHRHKRPASQNRSLPTRNGGSGLRTASSESSLKAAQQSQNSSSQPAEESIRRKAIKTAAERRNCLAPLTSTNPADPILDESGVNDDEGDMEFGGKTGTSAPEPEIARSPKGKRQRRYSSGGLRRKPAEVAQDRGNLKYFEEADDAGYKGDAEEEVFPMDLEVTPSSKAAEQSNEPLPKAASNGRIALKSEVQESDQVPASTPVKPSTILDVPRPINPKEAQTQRESRVEYFLLLEDLTAGMKRPCIMDLKMGTRQYGVDANEKKQASQRRKCAATTSHGLGVRVCGLQVWDVKTQSYIYKDKYFGRDLKVGREFQDALTRFLYDGVDYSSVLRHIPTILRKLSELEILIRGLVGYRFYAASLLMVYDGEVQGDDESDSTATERDLSKKNEIDFKMADFANSVIKEDFRPENRPCPPQHPDLPDKGFLRGLKSLRKYFLAIQHELYGREMGRAFKSEDDENMLLPQEDESGISY</sequence>
<dbReference type="RefSeq" id="XP_024722388.1">
    <property type="nucleotide sequence ID" value="XM_024870113.1"/>
</dbReference>
<feature type="region of interest" description="Disordered" evidence="5">
    <location>
        <begin position="934"/>
        <end position="966"/>
    </location>
</feature>
<feature type="compositionally biased region" description="Low complexity" evidence="5">
    <location>
        <begin position="774"/>
        <end position="791"/>
    </location>
</feature>
<feature type="compositionally biased region" description="Basic and acidic residues" evidence="5">
    <location>
        <begin position="869"/>
        <end position="880"/>
    </location>
</feature>
<dbReference type="GO" id="GO:0032958">
    <property type="term" value="P:inositol phosphate biosynthetic process"/>
    <property type="evidence" value="ECO:0007669"/>
    <property type="project" value="InterPro"/>
</dbReference>
<dbReference type="GO" id="GO:0005737">
    <property type="term" value="C:cytoplasm"/>
    <property type="evidence" value="ECO:0007669"/>
    <property type="project" value="TreeGrafter"/>
</dbReference>
<keyword evidence="2 4" id="KW-0808">Transferase</keyword>
<protein>
    <recommendedName>
        <fullName evidence="4">Kinase</fullName>
        <ecNumber evidence="4">2.7.-.-</ecNumber>
    </recommendedName>
</protein>
<evidence type="ECO:0000256" key="4">
    <source>
        <dbReference type="RuleBase" id="RU363090"/>
    </source>
</evidence>
<dbReference type="GO" id="GO:0005634">
    <property type="term" value="C:nucleus"/>
    <property type="evidence" value="ECO:0007669"/>
    <property type="project" value="TreeGrafter"/>
</dbReference>
<gene>
    <name evidence="6" type="ORF">M430DRAFT_98300</name>
</gene>
<dbReference type="AlphaFoldDB" id="A0A2T3B670"/>
<dbReference type="SUPFAM" id="SSF56104">
    <property type="entry name" value="SAICAR synthase-like"/>
    <property type="match status" value="1"/>
</dbReference>
<reference evidence="6 7" key="1">
    <citation type="journal article" date="2018" name="New Phytol.">
        <title>Comparative genomics and transcriptomics depict ericoid mycorrhizal fungi as versatile saprotrophs and plant mutualists.</title>
        <authorList>
            <person name="Martino E."/>
            <person name="Morin E."/>
            <person name="Grelet G.A."/>
            <person name="Kuo A."/>
            <person name="Kohler A."/>
            <person name="Daghino S."/>
            <person name="Barry K.W."/>
            <person name="Cichocki N."/>
            <person name="Clum A."/>
            <person name="Dockter R.B."/>
            <person name="Hainaut M."/>
            <person name="Kuo R.C."/>
            <person name="LaButti K."/>
            <person name="Lindahl B.D."/>
            <person name="Lindquist E.A."/>
            <person name="Lipzen A."/>
            <person name="Khouja H.R."/>
            <person name="Magnuson J."/>
            <person name="Murat C."/>
            <person name="Ohm R.A."/>
            <person name="Singer S.W."/>
            <person name="Spatafora J.W."/>
            <person name="Wang M."/>
            <person name="Veneault-Fourrey C."/>
            <person name="Henrissat B."/>
            <person name="Grigoriev I.V."/>
            <person name="Martin F.M."/>
            <person name="Perotto S."/>
        </authorList>
    </citation>
    <scope>NUCLEOTIDE SEQUENCE [LARGE SCALE GENOMIC DNA]</scope>
    <source>
        <strain evidence="6 7">ATCC 22711</strain>
    </source>
</reference>
<name>A0A2T3B670_AMORE</name>
<feature type="compositionally biased region" description="Basic and acidic residues" evidence="5">
    <location>
        <begin position="412"/>
        <end position="424"/>
    </location>
</feature>
<proteinExistence type="inferred from homology"/>
<dbReference type="FunCoup" id="A0A2T3B670">
    <property type="interactions" value="192"/>
</dbReference>
<dbReference type="GeneID" id="36578194"/>
<feature type="region of interest" description="Disordered" evidence="5">
    <location>
        <begin position="665"/>
        <end position="714"/>
    </location>
</feature>
<accession>A0A2T3B670</accession>
<feature type="region of interest" description="Disordered" evidence="5">
    <location>
        <begin position="1"/>
        <end position="109"/>
    </location>
</feature>
<evidence type="ECO:0000256" key="3">
    <source>
        <dbReference type="ARBA" id="ARBA00022777"/>
    </source>
</evidence>
<evidence type="ECO:0000256" key="1">
    <source>
        <dbReference type="ARBA" id="ARBA00007374"/>
    </source>
</evidence>
<dbReference type="GO" id="GO:0000824">
    <property type="term" value="F:inositol-1,4,5,6-tetrakisphosphate 3-kinase activity"/>
    <property type="evidence" value="ECO:0007669"/>
    <property type="project" value="TreeGrafter"/>
</dbReference>
<evidence type="ECO:0000313" key="6">
    <source>
        <dbReference type="EMBL" id="PSS22233.1"/>
    </source>
</evidence>
<keyword evidence="7" id="KW-1185">Reference proteome</keyword>
<feature type="region of interest" description="Disordered" evidence="5">
    <location>
        <begin position="128"/>
        <end position="491"/>
    </location>
</feature>
<dbReference type="GO" id="GO:0008440">
    <property type="term" value="F:inositol-1,4,5-trisphosphate 3-kinase activity"/>
    <property type="evidence" value="ECO:0007669"/>
    <property type="project" value="TreeGrafter"/>
</dbReference>
<dbReference type="InterPro" id="IPR038286">
    <property type="entry name" value="IPK_sf"/>
</dbReference>
<comment type="similarity">
    <text evidence="1 4">Belongs to the inositol phosphokinase (IPK) family.</text>
</comment>
<feature type="region of interest" description="Disordered" evidence="5">
    <location>
        <begin position="584"/>
        <end position="644"/>
    </location>
</feature>
<dbReference type="EC" id="2.7.-.-" evidence="4"/>
<organism evidence="6 7">
    <name type="scientific">Amorphotheca resinae ATCC 22711</name>
    <dbReference type="NCBI Taxonomy" id="857342"/>
    <lineage>
        <taxon>Eukaryota</taxon>
        <taxon>Fungi</taxon>
        <taxon>Dikarya</taxon>
        <taxon>Ascomycota</taxon>
        <taxon>Pezizomycotina</taxon>
        <taxon>Leotiomycetes</taxon>
        <taxon>Helotiales</taxon>
        <taxon>Amorphothecaceae</taxon>
        <taxon>Amorphotheca</taxon>
    </lineage>
</organism>
<feature type="compositionally biased region" description="Basic and acidic residues" evidence="5">
    <location>
        <begin position="53"/>
        <end position="65"/>
    </location>
</feature>
<dbReference type="STRING" id="857342.A0A2T3B670"/>
<feature type="region of interest" description="Disordered" evidence="5">
    <location>
        <begin position="741"/>
        <end position="880"/>
    </location>
</feature>
<dbReference type="EMBL" id="KZ679009">
    <property type="protein sequence ID" value="PSS22233.1"/>
    <property type="molecule type" value="Genomic_DNA"/>
</dbReference>
<feature type="compositionally biased region" description="Polar residues" evidence="5">
    <location>
        <begin position="388"/>
        <end position="400"/>
    </location>
</feature>
<feature type="compositionally biased region" description="Basic and acidic residues" evidence="5">
    <location>
        <begin position="589"/>
        <end position="615"/>
    </location>
</feature>
<dbReference type="GO" id="GO:0046854">
    <property type="term" value="P:phosphatidylinositol phosphate biosynthetic process"/>
    <property type="evidence" value="ECO:0007669"/>
    <property type="project" value="TreeGrafter"/>
</dbReference>
<feature type="compositionally biased region" description="Polar residues" evidence="5">
    <location>
        <begin position="618"/>
        <end position="644"/>
    </location>
</feature>
<feature type="compositionally biased region" description="Basic and acidic residues" evidence="5">
    <location>
        <begin position="671"/>
        <end position="681"/>
    </location>
</feature>
<feature type="compositionally biased region" description="Basic and acidic residues" evidence="5">
    <location>
        <begin position="25"/>
        <end position="43"/>
    </location>
</feature>
<dbReference type="OrthoDB" id="2573163at2759"/>
<feature type="compositionally biased region" description="Basic and acidic residues" evidence="5">
    <location>
        <begin position="448"/>
        <end position="461"/>
    </location>
</feature>
<feature type="compositionally biased region" description="Polar residues" evidence="5">
    <location>
        <begin position="67"/>
        <end position="76"/>
    </location>
</feature>
<evidence type="ECO:0000256" key="2">
    <source>
        <dbReference type="ARBA" id="ARBA00022679"/>
    </source>
</evidence>
<dbReference type="Gene3D" id="3.30.470.160">
    <property type="entry name" value="Inositol polyphosphate kinase"/>
    <property type="match status" value="1"/>
</dbReference>
<evidence type="ECO:0000313" key="7">
    <source>
        <dbReference type="Proteomes" id="UP000241818"/>
    </source>
</evidence>
<dbReference type="Pfam" id="PF03770">
    <property type="entry name" value="IPK"/>
    <property type="match status" value="1"/>
</dbReference>
<dbReference type="InParanoid" id="A0A2T3B670"/>
<keyword evidence="3 4" id="KW-0418">Kinase</keyword>
<dbReference type="PANTHER" id="PTHR12400">
    <property type="entry name" value="INOSITOL POLYPHOSPHATE KINASE"/>
    <property type="match status" value="1"/>
</dbReference>
<dbReference type="Proteomes" id="UP000241818">
    <property type="component" value="Unassembled WGS sequence"/>
</dbReference>
<feature type="compositionally biased region" description="Basic and acidic residues" evidence="5">
    <location>
        <begin position="202"/>
        <end position="224"/>
    </location>
</feature>
<feature type="compositionally biased region" description="Polar residues" evidence="5">
    <location>
        <begin position="752"/>
        <end position="773"/>
    </location>
</feature>
<dbReference type="PANTHER" id="PTHR12400:SF21">
    <property type="entry name" value="KINASE"/>
    <property type="match status" value="1"/>
</dbReference>
<dbReference type="InterPro" id="IPR005522">
    <property type="entry name" value="IPK"/>
</dbReference>